<sequence length="36" mass="4287">MPIRMIFASLWNQAQGRRNLCDRAGRRIYLVLIRTP</sequence>
<organism evidence="1 2">
    <name type="scientific">Linum tenue</name>
    <dbReference type="NCBI Taxonomy" id="586396"/>
    <lineage>
        <taxon>Eukaryota</taxon>
        <taxon>Viridiplantae</taxon>
        <taxon>Streptophyta</taxon>
        <taxon>Embryophyta</taxon>
        <taxon>Tracheophyta</taxon>
        <taxon>Spermatophyta</taxon>
        <taxon>Magnoliopsida</taxon>
        <taxon>eudicotyledons</taxon>
        <taxon>Gunneridae</taxon>
        <taxon>Pentapetalae</taxon>
        <taxon>rosids</taxon>
        <taxon>fabids</taxon>
        <taxon>Malpighiales</taxon>
        <taxon>Linaceae</taxon>
        <taxon>Linum</taxon>
    </lineage>
</organism>
<reference evidence="1" key="1">
    <citation type="submission" date="2022-08" db="EMBL/GenBank/DDBJ databases">
        <authorList>
            <person name="Gutierrez-Valencia J."/>
        </authorList>
    </citation>
    <scope>NUCLEOTIDE SEQUENCE</scope>
</reference>
<keyword evidence="2" id="KW-1185">Reference proteome</keyword>
<gene>
    <name evidence="1" type="ORF">LITE_LOCUS41150</name>
</gene>
<protein>
    <submittedName>
        <fullName evidence="1">Uncharacterized protein</fullName>
    </submittedName>
</protein>
<dbReference type="EMBL" id="CAMGYJ010000009">
    <property type="protein sequence ID" value="CAI0507341.1"/>
    <property type="molecule type" value="Genomic_DNA"/>
</dbReference>
<proteinExistence type="predicted"/>
<evidence type="ECO:0000313" key="2">
    <source>
        <dbReference type="Proteomes" id="UP001154282"/>
    </source>
</evidence>
<evidence type="ECO:0000313" key="1">
    <source>
        <dbReference type="EMBL" id="CAI0507341.1"/>
    </source>
</evidence>
<accession>A0AAV0Q4C2</accession>
<dbReference type="AlphaFoldDB" id="A0AAV0Q4C2"/>
<dbReference type="Proteomes" id="UP001154282">
    <property type="component" value="Unassembled WGS sequence"/>
</dbReference>
<name>A0AAV0Q4C2_9ROSI</name>
<comment type="caution">
    <text evidence="1">The sequence shown here is derived from an EMBL/GenBank/DDBJ whole genome shotgun (WGS) entry which is preliminary data.</text>
</comment>